<feature type="region of interest" description="Disordered" evidence="2">
    <location>
        <begin position="283"/>
        <end position="304"/>
    </location>
</feature>
<dbReference type="STRING" id="1304275.C41B8_02637"/>
<dbReference type="AlphaFoldDB" id="A0A084IQK7"/>
<evidence type="ECO:0000313" key="4">
    <source>
        <dbReference type="Proteomes" id="UP000028302"/>
    </source>
</evidence>
<dbReference type="CDD" id="cd16013">
    <property type="entry name" value="AcpA"/>
    <property type="match status" value="1"/>
</dbReference>
<protein>
    <submittedName>
        <fullName evidence="3">Phospholipase C</fullName>
    </submittedName>
</protein>
<dbReference type="EMBL" id="APNK01000002">
    <property type="protein sequence ID" value="KEZ78991.1"/>
    <property type="molecule type" value="Genomic_DNA"/>
</dbReference>
<dbReference type="PANTHER" id="PTHR31956:SF1">
    <property type="entry name" value="NON-SPECIFIC PHOSPHOLIPASE C1"/>
    <property type="match status" value="1"/>
</dbReference>
<name>A0A084IQK7_SALHC</name>
<evidence type="ECO:0000256" key="1">
    <source>
        <dbReference type="ARBA" id="ARBA00022801"/>
    </source>
</evidence>
<dbReference type="eggNOG" id="COG3511">
    <property type="taxonomic scope" value="Bacteria"/>
</dbReference>
<reference evidence="3 4" key="1">
    <citation type="submission" date="2013-03" db="EMBL/GenBank/DDBJ databases">
        <title>Salinisphaera hydrothermalis C41B8 Genome Sequencing.</title>
        <authorList>
            <person name="Li C."/>
            <person name="Lai Q."/>
            <person name="Shao Z."/>
        </authorList>
    </citation>
    <scope>NUCLEOTIDE SEQUENCE [LARGE SCALE GENOMIC DNA]</scope>
    <source>
        <strain evidence="3 4">C41B8</strain>
    </source>
</reference>
<sequence>MIAATGLIAFAAGCNDHNNKNTSASNDSSDTTATPIQHVVVIFQENVSFDHYFGTYPYATNPSGEPQFTAASDTPTDIDNYTLELLNNNPNLNPANGSGASNPFRLDRSQALTADQDHNYEPEQIAFNNGDMDLFPSSVGKGGPPPDVQNATATQNTGLTMGYYDGNTVTALWNYAQRYAMSDNSYDTNFGPSSPGAINLVSGQTNGIIQMSPADNTYGYVADGNGGKTLIGDPDPLGDVCSGNTQVRMGGRNIGDMLNKAGVTWGWFEGGFDLTVTNSDGTTGCDRSHQTSVSTTGKNTNGPVTSADYIPHHEPFQYYSSTANLDHKRPFNVASIGHTYEVDSNGKKTDTKDPANHQYDSHDFFDAVKAGNFPAVNFLKAPAYQDGHAGYSDPIDEQDFIVKVVNFLQQQGEWKHTAVIVAYDDSDGWYDHRYSPNVNPSASMQDALNGTGTCNAGGKDSVQRSQPLDGIDGKPAQGRCGYGPRLPLLVISPWAKQNFVDHTVTDQTSVMRFIEDNWLGGQRLGQGSFDKIAGSLDNMFDFGASSAPNASTLLLDPNTGEPKSS</sequence>
<gene>
    <name evidence="3" type="ORF">C41B8_02637</name>
</gene>
<dbReference type="Pfam" id="PF04185">
    <property type="entry name" value="Phosphoesterase"/>
    <property type="match status" value="1"/>
</dbReference>
<dbReference type="GO" id="GO:0042578">
    <property type="term" value="F:phosphoric ester hydrolase activity"/>
    <property type="evidence" value="ECO:0007669"/>
    <property type="project" value="UniProtKB-ARBA"/>
</dbReference>
<organism evidence="3 4">
    <name type="scientific">Salinisphaera hydrothermalis (strain C41B8)</name>
    <dbReference type="NCBI Taxonomy" id="1304275"/>
    <lineage>
        <taxon>Bacteria</taxon>
        <taxon>Pseudomonadati</taxon>
        <taxon>Pseudomonadota</taxon>
        <taxon>Gammaproteobacteria</taxon>
        <taxon>Salinisphaerales</taxon>
        <taxon>Salinisphaeraceae</taxon>
        <taxon>Salinisphaera</taxon>
    </lineage>
</organism>
<comment type="caution">
    <text evidence="3">The sequence shown here is derived from an EMBL/GenBank/DDBJ whole genome shotgun (WGS) entry which is preliminary data.</text>
</comment>
<proteinExistence type="predicted"/>
<evidence type="ECO:0000256" key="2">
    <source>
        <dbReference type="SAM" id="MobiDB-lite"/>
    </source>
</evidence>
<dbReference type="PATRIC" id="fig|1304275.5.peg.535"/>
<evidence type="ECO:0000313" key="3">
    <source>
        <dbReference type="EMBL" id="KEZ78991.1"/>
    </source>
</evidence>
<feature type="compositionally biased region" description="Polar residues" evidence="2">
    <location>
        <begin position="290"/>
        <end position="304"/>
    </location>
</feature>
<dbReference type="Gene3D" id="3.40.720.10">
    <property type="entry name" value="Alkaline Phosphatase, subunit A"/>
    <property type="match status" value="2"/>
</dbReference>
<keyword evidence="1" id="KW-0378">Hydrolase</keyword>
<dbReference type="InterPro" id="IPR017850">
    <property type="entry name" value="Alkaline_phosphatase_core_sf"/>
</dbReference>
<dbReference type="PANTHER" id="PTHR31956">
    <property type="entry name" value="NON-SPECIFIC PHOSPHOLIPASE C4-RELATED"/>
    <property type="match status" value="1"/>
</dbReference>
<dbReference type="InterPro" id="IPR007312">
    <property type="entry name" value="Phosphoesterase"/>
</dbReference>
<accession>A0A084IQK7</accession>
<keyword evidence="4" id="KW-1185">Reference proteome</keyword>
<dbReference type="Proteomes" id="UP000028302">
    <property type="component" value="Unassembled WGS sequence"/>
</dbReference>